<gene>
    <name evidence="1" type="ORF">RDB_LOCUS70289</name>
</gene>
<accession>A0A8H3BX20</accession>
<comment type="caution">
    <text evidence="1">The sequence shown here is derived from an EMBL/GenBank/DDBJ whole genome shotgun (WGS) entry which is preliminary data.</text>
</comment>
<proteinExistence type="predicted"/>
<dbReference type="Proteomes" id="UP000663853">
    <property type="component" value="Unassembled WGS sequence"/>
</dbReference>
<reference evidence="1" key="1">
    <citation type="submission" date="2021-01" db="EMBL/GenBank/DDBJ databases">
        <authorList>
            <person name="Kaushik A."/>
        </authorList>
    </citation>
    <scope>NUCLEOTIDE SEQUENCE</scope>
    <source>
        <strain evidence="1">AG6-10EEA</strain>
    </source>
</reference>
<name>A0A8H3BX20_9AGAM</name>
<dbReference type="EMBL" id="CAJMXA010001659">
    <property type="protein sequence ID" value="CAE6467311.1"/>
    <property type="molecule type" value="Genomic_DNA"/>
</dbReference>
<evidence type="ECO:0000313" key="2">
    <source>
        <dbReference type="Proteomes" id="UP000663853"/>
    </source>
</evidence>
<sequence>MDIMNSVVTGMPTHFPYEVPFSLDLCKQIYELQDNYAYGLQWLHGSPDQFILLLAWIISLSETPGASNNAGLITWIETNLPQIKIATIRSGDPVLRLGRMVVQECWRFSVLIYLYMFLCKANAYDPRVIRAQKGFMRLVRGVKPARHPDAYLLTPMVIAGVATIEEQDRDTVRQRILKVREFTVRGTVGNNVMLKLEDIWTRTREEGRPAVWSDLRMACFRVSGK</sequence>
<organism evidence="1 2">
    <name type="scientific">Rhizoctonia solani</name>
    <dbReference type="NCBI Taxonomy" id="456999"/>
    <lineage>
        <taxon>Eukaryota</taxon>
        <taxon>Fungi</taxon>
        <taxon>Dikarya</taxon>
        <taxon>Basidiomycota</taxon>
        <taxon>Agaricomycotina</taxon>
        <taxon>Agaricomycetes</taxon>
        <taxon>Cantharellales</taxon>
        <taxon>Ceratobasidiaceae</taxon>
        <taxon>Rhizoctonia</taxon>
    </lineage>
</organism>
<dbReference type="Pfam" id="PF11951">
    <property type="entry name" value="Fungal_trans_2"/>
    <property type="match status" value="1"/>
</dbReference>
<dbReference type="InterPro" id="IPR021858">
    <property type="entry name" value="Fun_TF"/>
</dbReference>
<protein>
    <submittedName>
        <fullName evidence="1">Uncharacterized protein</fullName>
    </submittedName>
</protein>
<dbReference type="AlphaFoldDB" id="A0A8H3BX20"/>
<evidence type="ECO:0000313" key="1">
    <source>
        <dbReference type="EMBL" id="CAE6467311.1"/>
    </source>
</evidence>